<organism evidence="8 9">
    <name type="scientific">Companilactobacillus nodensis DSM 19682 = JCM 14932 = NBRC 107160</name>
    <dbReference type="NCBI Taxonomy" id="1423775"/>
    <lineage>
        <taxon>Bacteria</taxon>
        <taxon>Bacillati</taxon>
        <taxon>Bacillota</taxon>
        <taxon>Bacilli</taxon>
        <taxon>Lactobacillales</taxon>
        <taxon>Lactobacillaceae</taxon>
        <taxon>Companilactobacillus</taxon>
    </lineage>
</organism>
<dbReference type="InterPro" id="IPR050482">
    <property type="entry name" value="Sensor_HK_TwoCompSys"/>
</dbReference>
<feature type="transmembrane region" description="Helical" evidence="6">
    <location>
        <begin position="66"/>
        <end position="93"/>
    </location>
</feature>
<dbReference type="GO" id="GO:0000155">
    <property type="term" value="F:phosphorelay sensor kinase activity"/>
    <property type="evidence" value="ECO:0007669"/>
    <property type="project" value="InterPro"/>
</dbReference>
<evidence type="ECO:0000256" key="3">
    <source>
        <dbReference type="ARBA" id="ARBA00022679"/>
    </source>
</evidence>
<keyword evidence="3" id="KW-0808">Transferase</keyword>
<evidence type="ECO:0000256" key="5">
    <source>
        <dbReference type="ARBA" id="ARBA00023012"/>
    </source>
</evidence>
<dbReference type="Proteomes" id="UP000051248">
    <property type="component" value="Unassembled WGS sequence"/>
</dbReference>
<evidence type="ECO:0000313" key="8">
    <source>
        <dbReference type="EMBL" id="KRK80587.1"/>
    </source>
</evidence>
<keyword evidence="9" id="KW-1185">Reference proteome</keyword>
<feature type="transmembrane region" description="Helical" evidence="6">
    <location>
        <begin position="105"/>
        <end position="125"/>
    </location>
</feature>
<dbReference type="SUPFAM" id="SSF55874">
    <property type="entry name" value="ATPase domain of HSP90 chaperone/DNA topoisomerase II/histidine kinase"/>
    <property type="match status" value="1"/>
</dbReference>
<dbReference type="Pfam" id="PF07730">
    <property type="entry name" value="HisKA_3"/>
    <property type="match status" value="1"/>
</dbReference>
<keyword evidence="5" id="KW-0902">Two-component regulatory system</keyword>
<dbReference type="GO" id="GO:0016020">
    <property type="term" value="C:membrane"/>
    <property type="evidence" value="ECO:0007669"/>
    <property type="project" value="InterPro"/>
</dbReference>
<dbReference type="GO" id="GO:0046983">
    <property type="term" value="F:protein dimerization activity"/>
    <property type="evidence" value="ECO:0007669"/>
    <property type="project" value="InterPro"/>
</dbReference>
<dbReference type="EMBL" id="AZDZ01000003">
    <property type="protein sequence ID" value="KRK80587.1"/>
    <property type="molecule type" value="Genomic_DNA"/>
</dbReference>
<evidence type="ECO:0000313" key="9">
    <source>
        <dbReference type="Proteomes" id="UP000051248"/>
    </source>
</evidence>
<feature type="transmembrane region" description="Helical" evidence="6">
    <location>
        <begin position="131"/>
        <end position="150"/>
    </location>
</feature>
<name>A0A0R1KB41_9LACO</name>
<dbReference type="InterPro" id="IPR011712">
    <property type="entry name" value="Sig_transdc_His_kin_sub3_dim/P"/>
</dbReference>
<feature type="domain" description="Signal transduction histidine kinase subgroup 3 dimerisation and phosphoacceptor" evidence="7">
    <location>
        <begin position="178"/>
        <end position="242"/>
    </location>
</feature>
<evidence type="ECO:0000259" key="7">
    <source>
        <dbReference type="Pfam" id="PF07730"/>
    </source>
</evidence>
<evidence type="ECO:0000256" key="2">
    <source>
        <dbReference type="ARBA" id="ARBA00012438"/>
    </source>
</evidence>
<keyword evidence="6" id="KW-0472">Membrane</keyword>
<dbReference type="InterPro" id="IPR036890">
    <property type="entry name" value="HATPase_C_sf"/>
</dbReference>
<dbReference type="eggNOG" id="COG4585">
    <property type="taxonomic scope" value="Bacteria"/>
</dbReference>
<dbReference type="EC" id="2.7.13.3" evidence="2"/>
<sequence>MKFLEDHIFFPKRLGIMPYFWTFALIALSSQPLFGSNGFDWILFLLLIIFLKLYRDGYWINRLLPIQIIGQLIITTYLVYEYSLGTLFIFTAWEIGSLPFKNKQFYEYTIIYLVFSILCISGNIIVNFKSYGVYGIIITTLFAIGSPFAARSLGNSYRRTYRLKQNNKRLETIIKQNERERIAKDLHDNLGQSFSLITLKAELADKLIDKNTEQARQEIKDITTASRENLSLVRQIVSDLNQKSIAEAMIEEETNLRIVNIIQQSNNEKISVAWPIKVQNVLAAIIKEASTNIIKYSKAHIATFDFDEDDNYYILNISDDGIGYKKVRKDSFGLTGVSRRLSDINGIIDISSDHGTILKIKVKKAD</sequence>
<gene>
    <name evidence="8" type="ORF">FD03_GL002012</name>
</gene>
<accession>A0A0R1KB41</accession>
<comment type="catalytic activity">
    <reaction evidence="1">
        <text>ATP + protein L-histidine = ADP + protein N-phospho-L-histidine.</text>
        <dbReference type="EC" id="2.7.13.3"/>
    </reaction>
</comment>
<feature type="transmembrane region" description="Helical" evidence="6">
    <location>
        <begin position="16"/>
        <end position="34"/>
    </location>
</feature>
<dbReference type="OrthoDB" id="9797605at2"/>
<comment type="caution">
    <text evidence="8">The sequence shown here is derived from an EMBL/GenBank/DDBJ whole genome shotgun (WGS) entry which is preliminary data.</text>
</comment>
<dbReference type="PANTHER" id="PTHR24421:SF63">
    <property type="entry name" value="SENSOR HISTIDINE KINASE DESK"/>
    <property type="match status" value="1"/>
</dbReference>
<evidence type="ECO:0000256" key="6">
    <source>
        <dbReference type="SAM" id="Phobius"/>
    </source>
</evidence>
<dbReference type="Gene3D" id="1.20.5.1930">
    <property type="match status" value="1"/>
</dbReference>
<proteinExistence type="predicted"/>
<dbReference type="STRING" id="1423775.FD03_GL002012"/>
<dbReference type="AlphaFoldDB" id="A0A0R1KB41"/>
<dbReference type="PANTHER" id="PTHR24421">
    <property type="entry name" value="NITRATE/NITRITE SENSOR PROTEIN NARX-RELATED"/>
    <property type="match status" value="1"/>
</dbReference>
<dbReference type="PATRIC" id="fig|1423775.4.peg.2049"/>
<dbReference type="Gene3D" id="3.30.565.10">
    <property type="entry name" value="Histidine kinase-like ATPase, C-terminal domain"/>
    <property type="match status" value="1"/>
</dbReference>
<feature type="transmembrane region" description="Helical" evidence="6">
    <location>
        <begin position="41"/>
        <end position="60"/>
    </location>
</feature>
<keyword evidence="6" id="KW-0812">Transmembrane</keyword>
<dbReference type="RefSeq" id="WP_025024348.1">
    <property type="nucleotide sequence ID" value="NZ_AZDZ01000003.1"/>
</dbReference>
<protein>
    <recommendedName>
        <fullName evidence="2">histidine kinase</fullName>
        <ecNumber evidence="2">2.7.13.3</ecNumber>
    </recommendedName>
</protein>
<reference evidence="8 9" key="1">
    <citation type="journal article" date="2015" name="Genome Announc.">
        <title>Expanding the biotechnology potential of lactobacilli through comparative genomics of 213 strains and associated genera.</title>
        <authorList>
            <person name="Sun Z."/>
            <person name="Harris H.M."/>
            <person name="McCann A."/>
            <person name="Guo C."/>
            <person name="Argimon S."/>
            <person name="Zhang W."/>
            <person name="Yang X."/>
            <person name="Jeffery I.B."/>
            <person name="Cooney J.C."/>
            <person name="Kagawa T.F."/>
            <person name="Liu W."/>
            <person name="Song Y."/>
            <person name="Salvetti E."/>
            <person name="Wrobel A."/>
            <person name="Rasinkangas P."/>
            <person name="Parkhill J."/>
            <person name="Rea M.C."/>
            <person name="O'Sullivan O."/>
            <person name="Ritari J."/>
            <person name="Douillard F.P."/>
            <person name="Paul Ross R."/>
            <person name="Yang R."/>
            <person name="Briner A.E."/>
            <person name="Felis G.E."/>
            <person name="de Vos W.M."/>
            <person name="Barrangou R."/>
            <person name="Klaenhammer T.R."/>
            <person name="Caufield P.W."/>
            <person name="Cui Y."/>
            <person name="Zhang H."/>
            <person name="O'Toole P.W."/>
        </authorList>
    </citation>
    <scope>NUCLEOTIDE SEQUENCE [LARGE SCALE GENOMIC DNA]</scope>
    <source>
        <strain evidence="8 9">DSM 19682</strain>
    </source>
</reference>
<evidence type="ECO:0000256" key="1">
    <source>
        <dbReference type="ARBA" id="ARBA00000085"/>
    </source>
</evidence>
<keyword evidence="6" id="KW-1133">Transmembrane helix</keyword>
<keyword evidence="4 8" id="KW-0418">Kinase</keyword>
<evidence type="ECO:0000256" key="4">
    <source>
        <dbReference type="ARBA" id="ARBA00022777"/>
    </source>
</evidence>